<evidence type="ECO:0008006" key="7">
    <source>
        <dbReference type="Google" id="ProtNLM"/>
    </source>
</evidence>
<accession>A0A1G2NFK6</accession>
<evidence type="ECO:0000313" key="5">
    <source>
        <dbReference type="EMBL" id="OHA34122.1"/>
    </source>
</evidence>
<sequence length="454" mass="47667">MKTIFGLLFFPALVFAQTAPAQVAFTSSTQTIATGVVSEQITIQTQDGNGTVFKLQTTGCVSLSFSASGEFSSSASSWSAVSVLTMNKSSANRNFYYKGATAGTHTLIVRLVLKPESEERSCANWPVSEWPTGWTATQDIIVGTVSASSENNSTSSSPTIVSESAYTPTNQNAPSEPVPSLLVKISGPNIATVGADATFSATVFGVKKEPIPNARVVWSFGNGMFKEGISVRYGYNIPGTYAVIADASSAGLAGSARLVVQAIKPDVRIARVAGSTQGFIEIENKNTTELDVSGWGIASGGALFTIPNKTILLPRAKVAFPADALKFSVSENDARLLFPNGTVAAEYVVPLPPSPLDKIETTQKPPLRLADLPAQAGSAPPLKKWQDAENIIATTTPAAIIISSENGSTIWKWMLGVLGAGGAGTAALVAFRFKPVQKDARSDAEKLANEIQIV</sequence>
<dbReference type="AlphaFoldDB" id="A0A1G2NFK6"/>
<dbReference type="InterPro" id="IPR036415">
    <property type="entry name" value="Lamin_tail_dom_sf"/>
</dbReference>
<keyword evidence="1" id="KW-0472">Membrane</keyword>
<dbReference type="InterPro" id="IPR000601">
    <property type="entry name" value="PKD_dom"/>
</dbReference>
<comment type="caution">
    <text evidence="5">The sequence shown here is derived from an EMBL/GenBank/DDBJ whole genome shotgun (WGS) entry which is preliminary data.</text>
</comment>
<dbReference type="PROSITE" id="PS50093">
    <property type="entry name" value="PKD"/>
    <property type="match status" value="1"/>
</dbReference>
<protein>
    <recommendedName>
        <fullName evidence="7">PKD domain-containing protein</fullName>
    </recommendedName>
</protein>
<feature type="domain" description="LTD" evidence="4">
    <location>
        <begin position="246"/>
        <end position="399"/>
    </location>
</feature>
<feature type="transmembrane region" description="Helical" evidence="1">
    <location>
        <begin position="410"/>
        <end position="431"/>
    </location>
</feature>
<name>A0A1G2NFK6_9BACT</name>
<dbReference type="SUPFAM" id="SSF49299">
    <property type="entry name" value="PKD domain"/>
    <property type="match status" value="1"/>
</dbReference>
<dbReference type="EMBL" id="MHSA01000017">
    <property type="protein sequence ID" value="OHA34122.1"/>
    <property type="molecule type" value="Genomic_DNA"/>
</dbReference>
<reference evidence="5 6" key="1">
    <citation type="journal article" date="2016" name="Nat. Commun.">
        <title>Thousands of microbial genomes shed light on interconnected biogeochemical processes in an aquifer system.</title>
        <authorList>
            <person name="Anantharaman K."/>
            <person name="Brown C.T."/>
            <person name="Hug L.A."/>
            <person name="Sharon I."/>
            <person name="Castelle C.J."/>
            <person name="Probst A.J."/>
            <person name="Thomas B.C."/>
            <person name="Singh A."/>
            <person name="Wilkins M.J."/>
            <person name="Karaoz U."/>
            <person name="Brodie E.L."/>
            <person name="Williams K.H."/>
            <person name="Hubbard S.S."/>
            <person name="Banfield J.F."/>
        </authorList>
    </citation>
    <scope>NUCLEOTIDE SEQUENCE [LARGE SCALE GENOMIC DNA]</scope>
</reference>
<dbReference type="Proteomes" id="UP000177797">
    <property type="component" value="Unassembled WGS sequence"/>
</dbReference>
<evidence type="ECO:0000256" key="1">
    <source>
        <dbReference type="SAM" id="Phobius"/>
    </source>
</evidence>
<evidence type="ECO:0000259" key="3">
    <source>
        <dbReference type="PROSITE" id="PS50093"/>
    </source>
</evidence>
<evidence type="ECO:0000256" key="2">
    <source>
        <dbReference type="SAM" id="SignalP"/>
    </source>
</evidence>
<feature type="chain" id="PRO_5009583781" description="PKD domain-containing protein" evidence="2">
    <location>
        <begin position="22"/>
        <end position="454"/>
    </location>
</feature>
<dbReference type="InterPro" id="IPR001322">
    <property type="entry name" value="Lamin_tail_dom"/>
</dbReference>
<organism evidence="5 6">
    <name type="scientific">Candidatus Taylorbacteria bacterium RIFCSPLOWO2_01_FULL_48_100</name>
    <dbReference type="NCBI Taxonomy" id="1802322"/>
    <lineage>
        <taxon>Bacteria</taxon>
        <taxon>Candidatus Tayloriibacteriota</taxon>
    </lineage>
</organism>
<feature type="domain" description="PKD" evidence="3">
    <location>
        <begin position="218"/>
        <end position="250"/>
    </location>
</feature>
<dbReference type="PROSITE" id="PS51841">
    <property type="entry name" value="LTD"/>
    <property type="match status" value="1"/>
</dbReference>
<proteinExistence type="predicted"/>
<feature type="signal peptide" evidence="2">
    <location>
        <begin position="1"/>
        <end position="21"/>
    </location>
</feature>
<dbReference type="SUPFAM" id="SSF74853">
    <property type="entry name" value="Lamin A/C globular tail domain"/>
    <property type="match status" value="1"/>
</dbReference>
<dbReference type="InterPro" id="IPR035986">
    <property type="entry name" value="PKD_dom_sf"/>
</dbReference>
<evidence type="ECO:0000259" key="4">
    <source>
        <dbReference type="PROSITE" id="PS51841"/>
    </source>
</evidence>
<keyword evidence="1" id="KW-0812">Transmembrane</keyword>
<keyword evidence="2" id="KW-0732">Signal</keyword>
<gene>
    <name evidence="5" type="ORF">A2938_01505</name>
</gene>
<keyword evidence="1" id="KW-1133">Transmembrane helix</keyword>
<evidence type="ECO:0000313" key="6">
    <source>
        <dbReference type="Proteomes" id="UP000177797"/>
    </source>
</evidence>